<accession>A0A1X7JMB4</accession>
<dbReference type="AlphaFoldDB" id="A0A1X7JMB4"/>
<evidence type="ECO:0000313" key="3">
    <source>
        <dbReference type="Proteomes" id="UP000193834"/>
    </source>
</evidence>
<sequence length="287" mass="31667">MSSIKIFSDSTSDLPKSILEQYDIGIVPLYVTFGDQDYRDGVDLLPKRLYELVDQHGVLPKTAAPSPGDFVKAFEPHVKEGRHIIYIGLSSHLSATIQNATLASQMLEEEPGSVTVIDSLNLSTGIGQQVYRAALLAEEGRTVEEIVVHIEEMRKHIETEFIIDTLDYLYKGGRCSGLQNIVGTLLRIRPVIKVIDGKMTPANRVRGKREKALEQLLNNALALKEQMDDETIFVTHSFSEEDAAYIQAQLKEKTNAKNVFLSDAGCVISSHCGTNTIGIVFAKSSTT</sequence>
<dbReference type="Pfam" id="PF02645">
    <property type="entry name" value="DegV"/>
    <property type="match status" value="1"/>
</dbReference>
<dbReference type="PANTHER" id="PTHR33434:SF2">
    <property type="entry name" value="FATTY ACID-BINDING PROTEIN TM_1468"/>
    <property type="match status" value="1"/>
</dbReference>
<protein>
    <submittedName>
        <fullName evidence="2">EDD domain protein, DegV family</fullName>
    </submittedName>
</protein>
<evidence type="ECO:0000256" key="1">
    <source>
        <dbReference type="ARBA" id="ARBA00023121"/>
    </source>
</evidence>
<gene>
    <name evidence="2" type="ORF">SAMN06295960_1715</name>
</gene>
<reference evidence="2 3" key="1">
    <citation type="submission" date="2017-04" db="EMBL/GenBank/DDBJ databases">
        <authorList>
            <person name="Afonso C.L."/>
            <person name="Miller P.J."/>
            <person name="Scott M.A."/>
            <person name="Spackman E."/>
            <person name="Goraichik I."/>
            <person name="Dimitrov K.M."/>
            <person name="Suarez D.L."/>
            <person name="Swayne D.E."/>
        </authorList>
    </citation>
    <scope>NUCLEOTIDE SEQUENCE [LARGE SCALE GENOMIC DNA]</scope>
    <source>
        <strain evidence="2 3">11</strain>
    </source>
</reference>
<proteinExistence type="predicted"/>
<dbReference type="GO" id="GO:0008289">
    <property type="term" value="F:lipid binding"/>
    <property type="evidence" value="ECO:0007669"/>
    <property type="project" value="UniProtKB-KW"/>
</dbReference>
<dbReference type="Gene3D" id="3.30.1180.10">
    <property type="match status" value="1"/>
</dbReference>
<dbReference type="RefSeq" id="WP_085493820.1">
    <property type="nucleotide sequence ID" value="NZ_FXAZ01000001.1"/>
</dbReference>
<keyword evidence="3" id="KW-1185">Reference proteome</keyword>
<dbReference type="OrthoDB" id="9780660at2"/>
<name>A0A1X7JMB4_9BACL</name>
<keyword evidence="1" id="KW-0446">Lipid-binding</keyword>
<dbReference type="NCBIfam" id="TIGR00762">
    <property type="entry name" value="DegV"/>
    <property type="match status" value="1"/>
</dbReference>
<dbReference type="PANTHER" id="PTHR33434">
    <property type="entry name" value="DEGV DOMAIN-CONTAINING PROTEIN DR_1986-RELATED"/>
    <property type="match status" value="1"/>
</dbReference>
<dbReference type="Proteomes" id="UP000193834">
    <property type="component" value="Unassembled WGS sequence"/>
</dbReference>
<dbReference type="InterPro" id="IPR050270">
    <property type="entry name" value="DegV_domain_contain"/>
</dbReference>
<dbReference type="SUPFAM" id="SSF82549">
    <property type="entry name" value="DAK1/DegV-like"/>
    <property type="match status" value="1"/>
</dbReference>
<evidence type="ECO:0000313" key="2">
    <source>
        <dbReference type="EMBL" id="SMG29005.1"/>
    </source>
</evidence>
<dbReference type="EMBL" id="FXAZ01000001">
    <property type="protein sequence ID" value="SMG29005.1"/>
    <property type="molecule type" value="Genomic_DNA"/>
</dbReference>
<dbReference type="STRING" id="1852522.SAMN06295960_1715"/>
<organism evidence="2 3">
    <name type="scientific">Paenibacillus aquistagni</name>
    <dbReference type="NCBI Taxonomy" id="1852522"/>
    <lineage>
        <taxon>Bacteria</taxon>
        <taxon>Bacillati</taxon>
        <taxon>Bacillota</taxon>
        <taxon>Bacilli</taxon>
        <taxon>Bacillales</taxon>
        <taxon>Paenibacillaceae</taxon>
        <taxon>Paenibacillus</taxon>
    </lineage>
</organism>
<dbReference type="InterPro" id="IPR003797">
    <property type="entry name" value="DegV"/>
</dbReference>
<dbReference type="InterPro" id="IPR043168">
    <property type="entry name" value="DegV_C"/>
</dbReference>
<dbReference type="PROSITE" id="PS51482">
    <property type="entry name" value="DEGV"/>
    <property type="match status" value="1"/>
</dbReference>
<dbReference type="Gene3D" id="3.40.50.10170">
    <property type="match status" value="1"/>
</dbReference>